<dbReference type="EMBL" id="LLEI02000010">
    <property type="protein sequence ID" value="OAJ96154.1"/>
    <property type="molecule type" value="Genomic_DNA"/>
</dbReference>
<protein>
    <submittedName>
        <fullName evidence="2">Uncharacterized protein</fullName>
    </submittedName>
</protein>
<keyword evidence="1" id="KW-1133">Transmembrane helix</keyword>
<dbReference type="SUPFAM" id="SSF52266">
    <property type="entry name" value="SGNH hydrolase"/>
    <property type="match status" value="1"/>
</dbReference>
<organism evidence="2 3">
    <name type="scientific">Vibrio bivalvicida</name>
    <dbReference type="NCBI Taxonomy" id="1276888"/>
    <lineage>
        <taxon>Bacteria</taxon>
        <taxon>Pseudomonadati</taxon>
        <taxon>Pseudomonadota</taxon>
        <taxon>Gammaproteobacteria</taxon>
        <taxon>Vibrionales</taxon>
        <taxon>Vibrionaceae</taxon>
        <taxon>Vibrio</taxon>
        <taxon>Vibrio oreintalis group</taxon>
    </lineage>
</organism>
<comment type="caution">
    <text evidence="2">The sequence shown here is derived from an EMBL/GenBank/DDBJ whole genome shotgun (WGS) entry which is preliminary data.</text>
</comment>
<sequence>MESNSYIFSSKKALITLAIFVIVVIAMSMITDKLMTHFDSNSNIGRSISDNEQVYRDYDFLAIGDSRTQQGVDSAMLSNLLSSDEKVADVYNLGRPGMQAPFTYFIVRDYLDNVDKRPSAIVVNFSFYLLGGEEWMKSIYLTYYKPKLWQVIDAYSSQLVTFREALEWYFGTRLSFLRYRDRAPNLVTELSNPKELARQVSSISENNERLFRASNFGYLSRGTETITKDEVVIGGYSKGLERGYSLYFVYMSRFFEIAAQNKINVIVYDFPWPQEFMLDPSFSDIHAYYKNLIMNQAKNNEYVHFPEYDFFWEEKYFSDQLHLNQSGSEKLTKQLSTWIEEFGMTN</sequence>
<evidence type="ECO:0000313" key="3">
    <source>
        <dbReference type="Proteomes" id="UP000078406"/>
    </source>
</evidence>
<evidence type="ECO:0000313" key="2">
    <source>
        <dbReference type="EMBL" id="OAJ96154.1"/>
    </source>
</evidence>
<feature type="transmembrane region" description="Helical" evidence="1">
    <location>
        <begin position="12"/>
        <end position="30"/>
    </location>
</feature>
<proteinExistence type="predicted"/>
<keyword evidence="1" id="KW-0812">Transmembrane</keyword>
<keyword evidence="1" id="KW-0472">Membrane</keyword>
<evidence type="ECO:0000256" key="1">
    <source>
        <dbReference type="SAM" id="Phobius"/>
    </source>
</evidence>
<dbReference type="AlphaFoldDB" id="A0A177Y5M9"/>
<dbReference type="RefSeq" id="WP_054962642.1">
    <property type="nucleotide sequence ID" value="NZ_LLEI02000010.1"/>
</dbReference>
<name>A0A177Y5M9_9VIBR</name>
<reference evidence="2 3" key="1">
    <citation type="journal article" date="2016" name="Syst. Appl. Microbiol.">
        <title>Vibrio bivalvicida sp. nov., a novel larval pathogen for bivalve molluscs reared in a hatchery.</title>
        <authorList>
            <person name="Dubert J."/>
            <person name="Romalde J.L."/>
            <person name="Prado S."/>
            <person name="Barja J.L."/>
        </authorList>
    </citation>
    <scope>NUCLEOTIDE SEQUENCE [LARGE SCALE GENOMIC DNA]</scope>
    <source>
        <strain evidence="2 3">605</strain>
    </source>
</reference>
<accession>A0A177Y5M9</accession>
<dbReference type="Proteomes" id="UP000078406">
    <property type="component" value="Unassembled WGS sequence"/>
</dbReference>
<gene>
    <name evidence="2" type="ORF">APB76_01215</name>
</gene>